<dbReference type="InterPro" id="IPR023214">
    <property type="entry name" value="HAD_sf"/>
</dbReference>
<comment type="caution">
    <text evidence="1">The sequence shown here is derived from an EMBL/GenBank/DDBJ whole genome shotgun (WGS) entry which is preliminary data.</text>
</comment>
<dbReference type="EMBL" id="VIFK01000589">
    <property type="protein sequence ID" value="TQE92723.1"/>
    <property type="molecule type" value="Genomic_DNA"/>
</dbReference>
<protein>
    <recommendedName>
        <fullName evidence="3">HAD hydrolase-like protein</fullName>
    </recommendedName>
</protein>
<organism evidence="1 2">
    <name type="scientific">Spiribacter salinus</name>
    <dbReference type="NCBI Taxonomy" id="1335746"/>
    <lineage>
        <taxon>Bacteria</taxon>
        <taxon>Pseudomonadati</taxon>
        <taxon>Pseudomonadota</taxon>
        <taxon>Gammaproteobacteria</taxon>
        <taxon>Chromatiales</taxon>
        <taxon>Ectothiorhodospiraceae</taxon>
        <taxon>Spiribacter</taxon>
    </lineage>
</organism>
<dbReference type="InterPro" id="IPR036412">
    <property type="entry name" value="HAD-like_sf"/>
</dbReference>
<accession>A0A540V997</accession>
<dbReference type="Pfam" id="PF13242">
    <property type="entry name" value="Hydrolase_like"/>
    <property type="match status" value="1"/>
</dbReference>
<dbReference type="SUPFAM" id="SSF56784">
    <property type="entry name" value="HAD-like"/>
    <property type="match status" value="1"/>
</dbReference>
<name>A0A540V997_9GAMM</name>
<gene>
    <name evidence="1" type="ORF">FKY71_19320</name>
</gene>
<sequence>LNQPVALHDAVIIGDTPRDIACGRAHGCRTVAVATGAFDADALAAHTPDTLLPDLRDTRAALSALTG</sequence>
<dbReference type="Gene3D" id="3.40.50.1000">
    <property type="entry name" value="HAD superfamily/HAD-like"/>
    <property type="match status" value="1"/>
</dbReference>
<dbReference type="AlphaFoldDB" id="A0A540V997"/>
<evidence type="ECO:0008006" key="3">
    <source>
        <dbReference type="Google" id="ProtNLM"/>
    </source>
</evidence>
<feature type="non-terminal residue" evidence="1">
    <location>
        <position position="1"/>
    </location>
</feature>
<evidence type="ECO:0000313" key="2">
    <source>
        <dbReference type="Proteomes" id="UP000315400"/>
    </source>
</evidence>
<dbReference type="Proteomes" id="UP000315400">
    <property type="component" value="Unassembled WGS sequence"/>
</dbReference>
<proteinExistence type="predicted"/>
<evidence type="ECO:0000313" key="1">
    <source>
        <dbReference type="EMBL" id="TQE92723.1"/>
    </source>
</evidence>
<reference evidence="1 2" key="1">
    <citation type="submission" date="2019-06" db="EMBL/GenBank/DDBJ databases">
        <title>Metagenome assembled Genome of Spiribacter salinus SL48-SHIP from the microbial mat of Salt Lake 48 (Novosibirsk region, Russia).</title>
        <authorList>
            <person name="Shipova A."/>
            <person name="Rozanov A.S."/>
            <person name="Bryanskaya A.V."/>
            <person name="Peltek S.E."/>
        </authorList>
    </citation>
    <scope>NUCLEOTIDE SEQUENCE [LARGE SCALE GENOMIC DNA]</scope>
    <source>
        <strain evidence="1">SL48-SHIP-2</strain>
    </source>
</reference>